<gene>
    <name evidence="4" type="ORF">DPMN_149516</name>
</gene>
<dbReference type="Gene3D" id="2.10.25.10">
    <property type="entry name" value="Laminin"/>
    <property type="match status" value="1"/>
</dbReference>
<dbReference type="InterPro" id="IPR000742">
    <property type="entry name" value="EGF"/>
</dbReference>
<feature type="non-terminal residue" evidence="4">
    <location>
        <position position="1"/>
    </location>
</feature>
<keyword evidence="1" id="KW-0245">EGF-like domain</keyword>
<dbReference type="EMBL" id="JAIWYP010000007">
    <property type="protein sequence ID" value="KAH3795954.1"/>
    <property type="molecule type" value="Genomic_DNA"/>
</dbReference>
<dbReference type="Proteomes" id="UP000828390">
    <property type="component" value="Unassembled WGS sequence"/>
</dbReference>
<dbReference type="PROSITE" id="PS50026">
    <property type="entry name" value="EGF_3"/>
    <property type="match status" value="1"/>
</dbReference>
<feature type="domain" description="EGF-like" evidence="3">
    <location>
        <begin position="81"/>
        <end position="113"/>
    </location>
</feature>
<evidence type="ECO:0000256" key="2">
    <source>
        <dbReference type="SAM" id="SignalP"/>
    </source>
</evidence>
<name>A0A9D4FBH5_DREPO</name>
<keyword evidence="5" id="KW-1185">Reference proteome</keyword>
<dbReference type="AlphaFoldDB" id="A0A9D4FBH5"/>
<evidence type="ECO:0000259" key="3">
    <source>
        <dbReference type="PROSITE" id="PS50026"/>
    </source>
</evidence>
<feature type="signal peptide" evidence="2">
    <location>
        <begin position="1"/>
        <end position="22"/>
    </location>
</feature>
<comment type="caution">
    <text evidence="4">The sequence shown here is derived from an EMBL/GenBank/DDBJ whole genome shotgun (WGS) entry which is preliminary data.</text>
</comment>
<protein>
    <recommendedName>
        <fullName evidence="3">EGF-like domain-containing protein</fullName>
    </recommendedName>
</protein>
<evidence type="ECO:0000313" key="5">
    <source>
        <dbReference type="Proteomes" id="UP000828390"/>
    </source>
</evidence>
<keyword evidence="1" id="KW-1015">Disulfide bond</keyword>
<dbReference type="PROSITE" id="PS00022">
    <property type="entry name" value="EGF_1"/>
    <property type="match status" value="1"/>
</dbReference>
<sequence>MAVNLRVVWIAVLCAIVSKADTQNWQGHLATYSEQVVSTCWRCLCQYSWGCSAWRDYSCTVWVTKQRCADGYEHNGTYICNIPICSPRCLNGGTCIEPNRCRCNGLAIGPFCGTEICSRDRPCYPGDCYENSNCNCTEGFDKTTTVPSPADPGCMKISSNNKPFIGRSTTIISNFRNTRELLLYYFLLDATDEDPQKRVVWSNQQVFNYLSFEFEARYVEPQTMPARPTYVHDFKYGIVGGKVDVKVFDFNKVSAGHRGAYNFTCPVISVLYPKQLMNCSLPDNPFKTLIEHGDT</sequence>
<organism evidence="4 5">
    <name type="scientific">Dreissena polymorpha</name>
    <name type="common">Zebra mussel</name>
    <name type="synonym">Mytilus polymorpha</name>
    <dbReference type="NCBI Taxonomy" id="45954"/>
    <lineage>
        <taxon>Eukaryota</taxon>
        <taxon>Metazoa</taxon>
        <taxon>Spiralia</taxon>
        <taxon>Lophotrochozoa</taxon>
        <taxon>Mollusca</taxon>
        <taxon>Bivalvia</taxon>
        <taxon>Autobranchia</taxon>
        <taxon>Heteroconchia</taxon>
        <taxon>Euheterodonta</taxon>
        <taxon>Imparidentia</taxon>
        <taxon>Neoheterodontei</taxon>
        <taxon>Myida</taxon>
        <taxon>Dreissenoidea</taxon>
        <taxon>Dreissenidae</taxon>
        <taxon>Dreissena</taxon>
    </lineage>
</organism>
<proteinExistence type="predicted"/>
<evidence type="ECO:0000256" key="1">
    <source>
        <dbReference type="PROSITE-ProRule" id="PRU00076"/>
    </source>
</evidence>
<keyword evidence="2" id="KW-0732">Signal</keyword>
<feature type="disulfide bond" evidence="1">
    <location>
        <begin position="85"/>
        <end position="95"/>
    </location>
</feature>
<comment type="caution">
    <text evidence="1">Lacks conserved residue(s) required for the propagation of feature annotation.</text>
</comment>
<reference evidence="4" key="2">
    <citation type="submission" date="2020-11" db="EMBL/GenBank/DDBJ databases">
        <authorList>
            <person name="McCartney M.A."/>
            <person name="Auch B."/>
            <person name="Kono T."/>
            <person name="Mallez S."/>
            <person name="Becker A."/>
            <person name="Gohl D.M."/>
            <person name="Silverstein K.A.T."/>
            <person name="Koren S."/>
            <person name="Bechman K.B."/>
            <person name="Herman A."/>
            <person name="Abrahante J.E."/>
            <person name="Garbe J."/>
        </authorList>
    </citation>
    <scope>NUCLEOTIDE SEQUENCE</scope>
    <source>
        <strain evidence="4">Duluth1</strain>
        <tissue evidence="4">Whole animal</tissue>
    </source>
</reference>
<accession>A0A9D4FBH5</accession>
<evidence type="ECO:0000313" key="4">
    <source>
        <dbReference type="EMBL" id="KAH3795954.1"/>
    </source>
</evidence>
<reference evidence="4" key="1">
    <citation type="journal article" date="2019" name="bioRxiv">
        <title>The Genome of the Zebra Mussel, Dreissena polymorpha: A Resource for Invasive Species Research.</title>
        <authorList>
            <person name="McCartney M.A."/>
            <person name="Auch B."/>
            <person name="Kono T."/>
            <person name="Mallez S."/>
            <person name="Zhang Y."/>
            <person name="Obille A."/>
            <person name="Becker A."/>
            <person name="Abrahante J.E."/>
            <person name="Garbe J."/>
            <person name="Badalamenti J.P."/>
            <person name="Herman A."/>
            <person name="Mangelson H."/>
            <person name="Liachko I."/>
            <person name="Sullivan S."/>
            <person name="Sone E.D."/>
            <person name="Koren S."/>
            <person name="Silverstein K.A.T."/>
            <person name="Beckman K.B."/>
            <person name="Gohl D.M."/>
        </authorList>
    </citation>
    <scope>NUCLEOTIDE SEQUENCE</scope>
    <source>
        <strain evidence="4">Duluth1</strain>
        <tissue evidence="4">Whole animal</tissue>
    </source>
</reference>
<feature type="disulfide bond" evidence="1">
    <location>
        <begin position="103"/>
        <end position="112"/>
    </location>
</feature>
<feature type="chain" id="PRO_5039084843" description="EGF-like domain-containing protein" evidence="2">
    <location>
        <begin position="23"/>
        <end position="295"/>
    </location>
</feature>